<dbReference type="PANTHER" id="PTHR13520:SF0">
    <property type="entry name" value="RAD50-INTERACTING PROTEIN 1"/>
    <property type="match status" value="1"/>
</dbReference>
<dbReference type="GO" id="GO:0006890">
    <property type="term" value="P:retrograde vesicle-mediated transport, Golgi to endoplasmic reticulum"/>
    <property type="evidence" value="ECO:0007669"/>
    <property type="project" value="InterPro"/>
</dbReference>
<accession>A0A3P6U3Y4</accession>
<dbReference type="AlphaFoldDB" id="A0A3P6U3Y4"/>
<name>A0A3P6U3Y4_DIBLA</name>
<dbReference type="Pfam" id="PF04437">
    <property type="entry name" value="RINT1_TIP1"/>
    <property type="match status" value="1"/>
</dbReference>
<proteinExistence type="predicted"/>
<dbReference type="PANTHER" id="PTHR13520">
    <property type="entry name" value="RAD50-INTERACTING PROTEIN 1 RINT-1"/>
    <property type="match status" value="1"/>
</dbReference>
<evidence type="ECO:0000313" key="2">
    <source>
        <dbReference type="Proteomes" id="UP000281553"/>
    </source>
</evidence>
<dbReference type="InterPro" id="IPR007528">
    <property type="entry name" value="RINT1_Tip20"/>
</dbReference>
<organism evidence="1 2">
    <name type="scientific">Dibothriocephalus latus</name>
    <name type="common">Fish tapeworm</name>
    <name type="synonym">Diphyllobothrium latum</name>
    <dbReference type="NCBI Taxonomy" id="60516"/>
    <lineage>
        <taxon>Eukaryota</taxon>
        <taxon>Metazoa</taxon>
        <taxon>Spiralia</taxon>
        <taxon>Lophotrochozoa</taxon>
        <taxon>Platyhelminthes</taxon>
        <taxon>Cestoda</taxon>
        <taxon>Eucestoda</taxon>
        <taxon>Diphyllobothriidea</taxon>
        <taxon>Diphyllobothriidae</taxon>
        <taxon>Dibothriocephalus</taxon>
    </lineage>
</organism>
<dbReference type="PROSITE" id="PS51386">
    <property type="entry name" value="RINT1_TIP20"/>
    <property type="match status" value="1"/>
</dbReference>
<reference evidence="1 2" key="1">
    <citation type="submission" date="2018-11" db="EMBL/GenBank/DDBJ databases">
        <authorList>
            <consortium name="Pathogen Informatics"/>
        </authorList>
    </citation>
    <scope>NUCLEOTIDE SEQUENCE [LARGE SCALE GENOMIC DNA]</scope>
</reference>
<protein>
    <submittedName>
        <fullName evidence="1">Uncharacterized protein</fullName>
    </submittedName>
</protein>
<sequence>MNQYLYSQVIRSNHFTTAGAVQLQYDIAQCLRAVVLTYTERAEEYIGECLDACKLLTLPMGVAELLKEELKQSLTPGSQASSTLMPLIELGISRLSPDEVYEILLLRL</sequence>
<gene>
    <name evidence="1" type="ORF">DILT_LOCUS4430</name>
</gene>
<dbReference type="EMBL" id="UYRU01045463">
    <property type="protein sequence ID" value="VDK89603.1"/>
    <property type="molecule type" value="Genomic_DNA"/>
</dbReference>
<keyword evidence="2" id="KW-1185">Reference proteome</keyword>
<dbReference type="Proteomes" id="UP000281553">
    <property type="component" value="Unassembled WGS sequence"/>
</dbReference>
<dbReference type="GO" id="GO:0060628">
    <property type="term" value="P:regulation of ER to Golgi vesicle-mediated transport"/>
    <property type="evidence" value="ECO:0007669"/>
    <property type="project" value="TreeGrafter"/>
</dbReference>
<dbReference type="OrthoDB" id="2189254at2759"/>
<dbReference type="GO" id="GO:0070939">
    <property type="term" value="C:Dsl1/NZR complex"/>
    <property type="evidence" value="ECO:0007669"/>
    <property type="project" value="InterPro"/>
</dbReference>
<dbReference type="GO" id="GO:0006888">
    <property type="term" value="P:endoplasmic reticulum to Golgi vesicle-mediated transport"/>
    <property type="evidence" value="ECO:0007669"/>
    <property type="project" value="InterPro"/>
</dbReference>
<evidence type="ECO:0000313" key="1">
    <source>
        <dbReference type="EMBL" id="VDK89603.1"/>
    </source>
</evidence>